<keyword evidence="3" id="KW-1185">Reference proteome</keyword>
<evidence type="ECO:0000313" key="2">
    <source>
        <dbReference type="EMBL" id="KAK4381675.1"/>
    </source>
</evidence>
<reference evidence="2" key="1">
    <citation type="submission" date="2020-06" db="EMBL/GenBank/DDBJ databases">
        <authorList>
            <person name="Li T."/>
            <person name="Hu X."/>
            <person name="Zhang T."/>
            <person name="Song X."/>
            <person name="Zhang H."/>
            <person name="Dai N."/>
            <person name="Sheng W."/>
            <person name="Hou X."/>
            <person name="Wei L."/>
        </authorList>
    </citation>
    <scope>NUCLEOTIDE SEQUENCE</scope>
    <source>
        <strain evidence="2">K16</strain>
        <tissue evidence="2">Leaf</tissue>
    </source>
</reference>
<feature type="domain" description="Reverse transcriptase Ty1/copia-type" evidence="1">
    <location>
        <begin position="97"/>
        <end position="183"/>
    </location>
</feature>
<sequence length="249" mass="28570">MFFEKGFSTDSQRDEVLLKETSETPPQNDVTQFEPMVPIDSVPVLHLPKGVKLVGCKWVYKRKLGANGDVTTFKDRLVAKGYTQRPRVDFEKTYSPMDMKTTFLNGFIEEEISMNQLEGFTSVEEEHKICRLLRSIYGLKQAFRSWNMCFDEVIRGYDFIKNEFDPCVYKKISGSTVAYLVLYACVGEAHWSSVKIMLKYMKRTKDMFLIYDGGELILEGYSDASFQSDDDDAKSQSSFVFKLNGDVVA</sequence>
<reference evidence="2" key="2">
    <citation type="journal article" date="2024" name="Plant">
        <title>Genomic evolution and insights into agronomic trait innovations of Sesamum species.</title>
        <authorList>
            <person name="Miao H."/>
            <person name="Wang L."/>
            <person name="Qu L."/>
            <person name="Liu H."/>
            <person name="Sun Y."/>
            <person name="Le M."/>
            <person name="Wang Q."/>
            <person name="Wei S."/>
            <person name="Zheng Y."/>
            <person name="Lin W."/>
            <person name="Duan Y."/>
            <person name="Cao H."/>
            <person name="Xiong S."/>
            <person name="Wang X."/>
            <person name="Wei L."/>
            <person name="Li C."/>
            <person name="Ma Q."/>
            <person name="Ju M."/>
            <person name="Zhao R."/>
            <person name="Li G."/>
            <person name="Mu C."/>
            <person name="Tian Q."/>
            <person name="Mei H."/>
            <person name="Zhang T."/>
            <person name="Gao T."/>
            <person name="Zhang H."/>
        </authorList>
    </citation>
    <scope>NUCLEOTIDE SEQUENCE</scope>
    <source>
        <strain evidence="2">K16</strain>
    </source>
</reference>
<dbReference type="EMBL" id="JACGWL010000832">
    <property type="protein sequence ID" value="KAK4381675.1"/>
    <property type="molecule type" value="Genomic_DNA"/>
</dbReference>
<dbReference type="AlphaFoldDB" id="A0AAE1T4H2"/>
<gene>
    <name evidence="2" type="ORF">Sango_2730800</name>
</gene>
<protein>
    <submittedName>
        <fullName evidence="2">Retrovirus-related Pol polyprotein from transposon TNT 1-94</fullName>
    </submittedName>
</protein>
<proteinExistence type="predicted"/>
<organism evidence="2 3">
    <name type="scientific">Sesamum angolense</name>
    <dbReference type="NCBI Taxonomy" id="2727404"/>
    <lineage>
        <taxon>Eukaryota</taxon>
        <taxon>Viridiplantae</taxon>
        <taxon>Streptophyta</taxon>
        <taxon>Embryophyta</taxon>
        <taxon>Tracheophyta</taxon>
        <taxon>Spermatophyta</taxon>
        <taxon>Magnoliopsida</taxon>
        <taxon>eudicotyledons</taxon>
        <taxon>Gunneridae</taxon>
        <taxon>Pentapetalae</taxon>
        <taxon>asterids</taxon>
        <taxon>lamiids</taxon>
        <taxon>Lamiales</taxon>
        <taxon>Pedaliaceae</taxon>
        <taxon>Sesamum</taxon>
    </lineage>
</organism>
<feature type="domain" description="Reverse transcriptase Ty1/copia-type" evidence="1">
    <location>
        <begin position="44"/>
        <end position="96"/>
    </location>
</feature>
<dbReference type="InterPro" id="IPR013103">
    <property type="entry name" value="RVT_2"/>
</dbReference>
<comment type="caution">
    <text evidence="2">The sequence shown here is derived from an EMBL/GenBank/DDBJ whole genome shotgun (WGS) entry which is preliminary data.</text>
</comment>
<accession>A0AAE1T4H2</accession>
<name>A0AAE1T4H2_9LAMI</name>
<evidence type="ECO:0000313" key="3">
    <source>
        <dbReference type="Proteomes" id="UP001289374"/>
    </source>
</evidence>
<dbReference type="Proteomes" id="UP001289374">
    <property type="component" value="Unassembled WGS sequence"/>
</dbReference>
<dbReference type="Pfam" id="PF07727">
    <property type="entry name" value="RVT_2"/>
    <property type="match status" value="2"/>
</dbReference>
<evidence type="ECO:0000259" key="1">
    <source>
        <dbReference type="Pfam" id="PF07727"/>
    </source>
</evidence>